<dbReference type="InterPro" id="IPR048020">
    <property type="entry name" value="Transpos_IS3"/>
</dbReference>
<proteinExistence type="predicted"/>
<evidence type="ECO:0000313" key="5">
    <source>
        <dbReference type="Proteomes" id="UP001596026"/>
    </source>
</evidence>
<keyword evidence="5" id="KW-1185">Reference proteome</keyword>
<organism evidence="4 5">
    <name type="scientific">Enterococcus eurekensis</name>
    <dbReference type="NCBI Taxonomy" id="1159753"/>
    <lineage>
        <taxon>Bacteria</taxon>
        <taxon>Bacillati</taxon>
        <taxon>Bacillota</taxon>
        <taxon>Bacilli</taxon>
        <taxon>Lactobacillales</taxon>
        <taxon>Enterococcaceae</taxon>
        <taxon>Enterococcus</taxon>
    </lineage>
</organism>
<dbReference type="InterPro" id="IPR009057">
    <property type="entry name" value="Homeodomain-like_sf"/>
</dbReference>
<reference evidence="5" key="1">
    <citation type="journal article" date="2019" name="Int. J. Syst. Evol. Microbiol.">
        <title>The Global Catalogue of Microorganisms (GCM) 10K type strain sequencing project: providing services to taxonomists for standard genome sequencing and annotation.</title>
        <authorList>
            <consortium name="The Broad Institute Genomics Platform"/>
            <consortium name="The Broad Institute Genome Sequencing Center for Infectious Disease"/>
            <person name="Wu L."/>
            <person name="Ma J."/>
        </authorList>
    </citation>
    <scope>NUCLEOTIDE SEQUENCE [LARGE SCALE GENOMIC DNA]</scope>
    <source>
        <strain evidence="5">CGMCC 1.19061</strain>
    </source>
</reference>
<dbReference type="Proteomes" id="UP001596026">
    <property type="component" value="Unassembled WGS sequence"/>
</dbReference>
<dbReference type="PANTHER" id="PTHR46889:SF5">
    <property type="entry name" value="INTEGRASE PROTEIN"/>
    <property type="match status" value="1"/>
</dbReference>
<gene>
    <name evidence="4" type="ORF">ACFO3L_05010</name>
</gene>
<dbReference type="InterPro" id="IPR001584">
    <property type="entry name" value="Integrase_cat-core"/>
</dbReference>
<dbReference type="SUPFAM" id="SSF53098">
    <property type="entry name" value="Ribonuclease H-like"/>
    <property type="match status" value="1"/>
</dbReference>
<dbReference type="PROSITE" id="PS50994">
    <property type="entry name" value="INTEGRASE"/>
    <property type="match status" value="1"/>
</dbReference>
<evidence type="ECO:0000256" key="2">
    <source>
        <dbReference type="SAM" id="Coils"/>
    </source>
</evidence>
<dbReference type="InterPro" id="IPR012337">
    <property type="entry name" value="RNaseH-like_sf"/>
</dbReference>
<dbReference type="InterPro" id="IPR025948">
    <property type="entry name" value="HTH-like_dom"/>
</dbReference>
<feature type="coiled-coil region" evidence="2">
    <location>
        <begin position="60"/>
        <end position="87"/>
    </location>
</feature>
<dbReference type="Pfam" id="PF00665">
    <property type="entry name" value="rve"/>
    <property type="match status" value="1"/>
</dbReference>
<feature type="domain" description="Integrase catalytic" evidence="3">
    <location>
        <begin position="209"/>
        <end position="369"/>
    </location>
</feature>
<dbReference type="Gene3D" id="3.30.420.10">
    <property type="entry name" value="Ribonuclease H-like superfamily/Ribonuclease H"/>
    <property type="match status" value="1"/>
</dbReference>
<dbReference type="Pfam" id="PF01527">
    <property type="entry name" value="HTH_Tnp_1"/>
    <property type="match status" value="1"/>
</dbReference>
<keyword evidence="2" id="KW-0175">Coiled coil</keyword>
<name>A0ABV9M4P9_9ENTE</name>
<evidence type="ECO:0000313" key="4">
    <source>
        <dbReference type="EMBL" id="MFC4709989.1"/>
    </source>
</evidence>
<comment type="function">
    <text evidence="1">Involved in the transposition of the insertion sequence.</text>
</comment>
<dbReference type="EMBL" id="JBHSGT010000033">
    <property type="protein sequence ID" value="MFC4709989.1"/>
    <property type="molecule type" value="Genomic_DNA"/>
</dbReference>
<dbReference type="InterPro" id="IPR050900">
    <property type="entry name" value="Transposase_IS3/IS150/IS904"/>
</dbReference>
<comment type="caution">
    <text evidence="4">The sequence shown here is derived from an EMBL/GenBank/DDBJ whole genome shotgun (WGS) entry which is preliminary data.</text>
</comment>
<evidence type="ECO:0000256" key="1">
    <source>
        <dbReference type="ARBA" id="ARBA00002286"/>
    </source>
</evidence>
<dbReference type="Gene3D" id="1.10.10.60">
    <property type="entry name" value="Homeodomain-like"/>
    <property type="match status" value="1"/>
</dbReference>
<dbReference type="Pfam" id="PF13333">
    <property type="entry name" value="rve_2"/>
    <property type="match status" value="1"/>
</dbReference>
<dbReference type="Pfam" id="PF13276">
    <property type="entry name" value="HTH_21"/>
    <property type="match status" value="1"/>
</dbReference>
<dbReference type="SUPFAM" id="SSF46689">
    <property type="entry name" value="Homeodomain-like"/>
    <property type="match status" value="1"/>
</dbReference>
<dbReference type="InterPro" id="IPR002514">
    <property type="entry name" value="Transposase_8"/>
</dbReference>
<evidence type="ECO:0000259" key="3">
    <source>
        <dbReference type="PROSITE" id="PS50994"/>
    </source>
</evidence>
<protein>
    <submittedName>
        <fullName evidence="4">IS3 family transposase</fullName>
    </submittedName>
</protein>
<dbReference type="RefSeq" id="WP_379964465.1">
    <property type="nucleotide sequence ID" value="NZ_JBHSGT010000033.1"/>
</dbReference>
<accession>A0ABV9M4P9</accession>
<dbReference type="NCBIfam" id="NF033516">
    <property type="entry name" value="transpos_IS3"/>
    <property type="match status" value="1"/>
</dbReference>
<dbReference type="PANTHER" id="PTHR46889">
    <property type="entry name" value="TRANSPOSASE INSF FOR INSERTION SEQUENCE IS3B-RELATED"/>
    <property type="match status" value="1"/>
</dbReference>
<dbReference type="InterPro" id="IPR036397">
    <property type="entry name" value="RNaseH_sf"/>
</dbReference>
<sequence>MTRRVRQIYTPEFKQQMVDLYQAGKPRAQIIKEYDLTPSAFDRWIRQSKQTGSFETKDNLITDQKELIELRKRNKQLEMENDIFKASGADIRTKRQVIDQNKDRYSISAMCKVLGISRQTYYYQPKEKPSEAELEEQFEELFMENRKVYGTRKLKNQLEKRAITISRRKIGSIMKRRNLQSVYTVAQFKAPKSSVNEASTPNLLNREFSDREPLEAIVTDLTYVRVGKAWHYICAILDLFNREIIGYSCGPRKDAQLVKKAFQTINYPLNDVAIFHTDRGKEFDNQLIDQLLESFEIERSLSRKGNPYDNAVAESTYKSMKIEFIRQHTFETLDELRIQLSDYIHWWNYLRIHGSLDNQTPIAYRQQRLAKRTLDNEHGCDSQRQTA</sequence>